<name>G5JDU8_CROWT</name>
<dbReference type="Gene3D" id="3.40.50.150">
    <property type="entry name" value="Vaccinia Virus protein VP39"/>
    <property type="match status" value="1"/>
</dbReference>
<protein>
    <recommendedName>
        <fullName evidence="4">Methyltransferase</fullName>
        <ecNumber evidence="4">2.1.1.-</ecNumber>
    </recommendedName>
</protein>
<dbReference type="GO" id="GO:0003677">
    <property type="term" value="F:DNA binding"/>
    <property type="evidence" value="ECO:0007669"/>
    <property type="project" value="InterPro"/>
</dbReference>
<evidence type="ECO:0000256" key="2">
    <source>
        <dbReference type="ARBA" id="ARBA00022603"/>
    </source>
</evidence>
<evidence type="ECO:0000259" key="5">
    <source>
        <dbReference type="Pfam" id="PF01555"/>
    </source>
</evidence>
<dbReference type="RefSeq" id="WP_007313323.1">
    <property type="nucleotide sequence ID" value="NZ_AESD01000883.1"/>
</dbReference>
<dbReference type="SUPFAM" id="SSF53335">
    <property type="entry name" value="S-adenosyl-L-methionine-dependent methyltransferases"/>
    <property type="match status" value="1"/>
</dbReference>
<dbReference type="InterPro" id="IPR002052">
    <property type="entry name" value="DNA_methylase_N6_adenine_CS"/>
</dbReference>
<dbReference type="PATRIC" id="fig|423471.3.peg.5219"/>
<dbReference type="PROSITE" id="PS00092">
    <property type="entry name" value="N6_MTASE"/>
    <property type="match status" value="1"/>
</dbReference>
<dbReference type="GO" id="GO:0008170">
    <property type="term" value="F:N-methyltransferase activity"/>
    <property type="evidence" value="ECO:0007669"/>
    <property type="project" value="InterPro"/>
</dbReference>
<dbReference type="InterPro" id="IPR029063">
    <property type="entry name" value="SAM-dependent_MTases_sf"/>
</dbReference>
<keyword evidence="3 6" id="KW-0808">Transferase</keyword>
<accession>G5JDU8</accession>
<dbReference type="InterPro" id="IPR001091">
    <property type="entry name" value="RM_Methyltransferase"/>
</dbReference>
<dbReference type="PRINTS" id="PR00508">
    <property type="entry name" value="S21N4MTFRASE"/>
</dbReference>
<comment type="caution">
    <text evidence="6">The sequence shown here is derived from an EMBL/GenBank/DDBJ whole genome shotgun (WGS) entry which is preliminary data.</text>
</comment>
<reference evidence="6 7" key="1">
    <citation type="journal article" date="2011" name="Front. Microbiol.">
        <title>Two Strains of Crocosphaera watsonii with Highly Conserved Genomes are Distinguished by Strain-Specific Features.</title>
        <authorList>
            <person name="Bench S.R."/>
            <person name="Ilikchyan I.N."/>
            <person name="Tripp H.J."/>
            <person name="Zehr J.P."/>
        </authorList>
    </citation>
    <scope>NUCLEOTIDE SEQUENCE [LARGE SCALE GENOMIC DNA]</scope>
    <source>
        <strain evidence="6 7">WH 0003</strain>
    </source>
</reference>
<evidence type="ECO:0000313" key="7">
    <source>
        <dbReference type="Proteomes" id="UP000003477"/>
    </source>
</evidence>
<proteinExistence type="inferred from homology"/>
<dbReference type="GO" id="GO:0009007">
    <property type="term" value="F:site-specific DNA-methyltransferase (adenine-specific) activity"/>
    <property type="evidence" value="ECO:0007669"/>
    <property type="project" value="TreeGrafter"/>
</dbReference>
<evidence type="ECO:0000256" key="1">
    <source>
        <dbReference type="ARBA" id="ARBA00006594"/>
    </source>
</evidence>
<dbReference type="GO" id="GO:0005737">
    <property type="term" value="C:cytoplasm"/>
    <property type="evidence" value="ECO:0007669"/>
    <property type="project" value="TreeGrafter"/>
</dbReference>
<dbReference type="InterPro" id="IPR002941">
    <property type="entry name" value="DNA_methylase_N4/N6"/>
</dbReference>
<dbReference type="Proteomes" id="UP000003477">
    <property type="component" value="Unassembled WGS sequence"/>
</dbReference>
<dbReference type="PANTHER" id="PTHR13370">
    <property type="entry name" value="RNA METHYLASE-RELATED"/>
    <property type="match status" value="1"/>
</dbReference>
<feature type="domain" description="DNA methylase N-4/N-6" evidence="5">
    <location>
        <begin position="30"/>
        <end position="248"/>
    </location>
</feature>
<dbReference type="EC" id="2.1.1.-" evidence="4"/>
<dbReference type="AlphaFoldDB" id="G5JDU8"/>
<dbReference type="GeneID" id="88768878"/>
<sequence length="285" mass="33463">MKYQDSSGHHIILFGDSIKLLDQEIKDKSIHLIFADPPYNIGKKYANFVDKWPTQEDYLSWCYSWLELCFKKLHPEGSVYLMASTQTIPYLDIYLRQHIHILSRIIWHYDSSGVQAKNYFGSLYEPIIYGVKNTKSYTFNRDDIKIEAKTGSKRKLIDYRKAIPQVYNSHKVPGNVWYFPRVRYRMEEYEKHPTQKPEALLKRIILASSNVGDTILDPFSGTFTTSAVAQKLGRKSIGIEIEEDYIKIGLRRLGISRYYNGIFLQKPLKSYQKNHQQLELFKDDQ</sequence>
<gene>
    <name evidence="6" type="ORF">CWATWH0003_5587</name>
</gene>
<dbReference type="GO" id="GO:0032259">
    <property type="term" value="P:methylation"/>
    <property type="evidence" value="ECO:0007669"/>
    <property type="project" value="UniProtKB-KW"/>
</dbReference>
<dbReference type="EMBL" id="AESD01000883">
    <property type="protein sequence ID" value="EHJ09637.1"/>
    <property type="molecule type" value="Genomic_DNA"/>
</dbReference>
<dbReference type="NCBIfam" id="NF008572">
    <property type="entry name" value="PRK11524.1"/>
    <property type="match status" value="1"/>
</dbReference>
<evidence type="ECO:0000256" key="4">
    <source>
        <dbReference type="RuleBase" id="RU362026"/>
    </source>
</evidence>
<keyword evidence="2 6" id="KW-0489">Methyltransferase</keyword>
<evidence type="ECO:0000256" key="3">
    <source>
        <dbReference type="ARBA" id="ARBA00022679"/>
    </source>
</evidence>
<dbReference type="PANTHER" id="PTHR13370:SF33">
    <property type="entry name" value="DNA ADENINE METHYLTRANSFERASE YHDJ"/>
    <property type="match status" value="1"/>
</dbReference>
<dbReference type="Pfam" id="PF01555">
    <property type="entry name" value="N6_N4_Mtase"/>
    <property type="match status" value="1"/>
</dbReference>
<organism evidence="6 7">
    <name type="scientific">Crocosphaera watsonii WH 0003</name>
    <dbReference type="NCBI Taxonomy" id="423471"/>
    <lineage>
        <taxon>Bacteria</taxon>
        <taxon>Bacillati</taxon>
        <taxon>Cyanobacteriota</taxon>
        <taxon>Cyanophyceae</taxon>
        <taxon>Oscillatoriophycideae</taxon>
        <taxon>Chroococcales</taxon>
        <taxon>Aphanothecaceae</taxon>
        <taxon>Crocosphaera</taxon>
    </lineage>
</organism>
<comment type="similarity">
    <text evidence="1 4">Belongs to the N(4)/N(6)-methyltransferase family.</text>
</comment>
<evidence type="ECO:0000313" key="6">
    <source>
        <dbReference type="EMBL" id="EHJ09637.1"/>
    </source>
</evidence>